<evidence type="ECO:0000256" key="1">
    <source>
        <dbReference type="SAM" id="MobiDB-lite"/>
    </source>
</evidence>
<reference evidence="2" key="1">
    <citation type="journal article" date="2023" name="Nat. Commun.">
        <title>Diploid and tetraploid genomes of Acorus and the evolution of monocots.</title>
        <authorList>
            <person name="Ma L."/>
            <person name="Liu K.W."/>
            <person name="Li Z."/>
            <person name="Hsiao Y.Y."/>
            <person name="Qi Y."/>
            <person name="Fu T."/>
            <person name="Tang G.D."/>
            <person name="Zhang D."/>
            <person name="Sun W.H."/>
            <person name="Liu D.K."/>
            <person name="Li Y."/>
            <person name="Chen G.Z."/>
            <person name="Liu X.D."/>
            <person name="Liao X.Y."/>
            <person name="Jiang Y.T."/>
            <person name="Yu X."/>
            <person name="Hao Y."/>
            <person name="Huang J."/>
            <person name="Zhao X.W."/>
            <person name="Ke S."/>
            <person name="Chen Y.Y."/>
            <person name="Wu W.L."/>
            <person name="Hsu J.L."/>
            <person name="Lin Y.F."/>
            <person name="Huang M.D."/>
            <person name="Li C.Y."/>
            <person name="Huang L."/>
            <person name="Wang Z.W."/>
            <person name="Zhao X."/>
            <person name="Zhong W.Y."/>
            <person name="Peng D.H."/>
            <person name="Ahmad S."/>
            <person name="Lan S."/>
            <person name="Zhang J.S."/>
            <person name="Tsai W.C."/>
            <person name="Van de Peer Y."/>
            <person name="Liu Z.J."/>
        </authorList>
    </citation>
    <scope>NUCLEOTIDE SEQUENCE</scope>
    <source>
        <strain evidence="2">CP</strain>
    </source>
</reference>
<gene>
    <name evidence="2" type="ORF">QJS10_CPB15g00235</name>
</gene>
<keyword evidence="2" id="KW-0418">Kinase</keyword>
<dbReference type="AlphaFoldDB" id="A0AAV9DA49"/>
<dbReference type="Proteomes" id="UP001180020">
    <property type="component" value="Unassembled WGS sequence"/>
</dbReference>
<evidence type="ECO:0000313" key="3">
    <source>
        <dbReference type="Proteomes" id="UP001180020"/>
    </source>
</evidence>
<dbReference type="Gene3D" id="3.30.200.20">
    <property type="entry name" value="Phosphorylase Kinase, domain 1"/>
    <property type="match status" value="1"/>
</dbReference>
<keyword evidence="2" id="KW-0808">Transferase</keyword>
<name>A0AAV9DA49_ACOCL</name>
<dbReference type="GO" id="GO:0016301">
    <property type="term" value="F:kinase activity"/>
    <property type="evidence" value="ECO:0007669"/>
    <property type="project" value="UniProtKB-KW"/>
</dbReference>
<proteinExistence type="predicted"/>
<sequence length="78" mass="8389">MAPDRTPDSSTTRKLTPFLKEQVQDGSGNSGKKKSAKSFTFRELAEATRNFSAVNLIGEGGFGKTCLPGKSHLDGTRE</sequence>
<accession>A0AAV9DA49</accession>
<dbReference type="EMBL" id="JAUJYO010000015">
    <property type="protein sequence ID" value="KAK1297082.1"/>
    <property type="molecule type" value="Genomic_DNA"/>
</dbReference>
<protein>
    <submittedName>
        <fullName evidence="2">Serine/threonine-protein kinase</fullName>
    </submittedName>
</protein>
<reference evidence="2" key="2">
    <citation type="submission" date="2023-06" db="EMBL/GenBank/DDBJ databases">
        <authorList>
            <person name="Ma L."/>
            <person name="Liu K.-W."/>
            <person name="Li Z."/>
            <person name="Hsiao Y.-Y."/>
            <person name="Qi Y."/>
            <person name="Fu T."/>
            <person name="Tang G."/>
            <person name="Zhang D."/>
            <person name="Sun W.-H."/>
            <person name="Liu D.-K."/>
            <person name="Li Y."/>
            <person name="Chen G.-Z."/>
            <person name="Liu X.-D."/>
            <person name="Liao X.-Y."/>
            <person name="Jiang Y.-T."/>
            <person name="Yu X."/>
            <person name="Hao Y."/>
            <person name="Huang J."/>
            <person name="Zhao X.-W."/>
            <person name="Ke S."/>
            <person name="Chen Y.-Y."/>
            <person name="Wu W.-L."/>
            <person name="Hsu J.-L."/>
            <person name="Lin Y.-F."/>
            <person name="Huang M.-D."/>
            <person name="Li C.-Y."/>
            <person name="Huang L."/>
            <person name="Wang Z.-W."/>
            <person name="Zhao X."/>
            <person name="Zhong W.-Y."/>
            <person name="Peng D.-H."/>
            <person name="Ahmad S."/>
            <person name="Lan S."/>
            <person name="Zhang J.-S."/>
            <person name="Tsai W.-C."/>
            <person name="Van De Peer Y."/>
            <person name="Liu Z.-J."/>
        </authorList>
    </citation>
    <scope>NUCLEOTIDE SEQUENCE</scope>
    <source>
        <strain evidence="2">CP</strain>
        <tissue evidence="2">Leaves</tissue>
    </source>
</reference>
<organism evidence="2 3">
    <name type="scientific">Acorus calamus</name>
    <name type="common">Sweet flag</name>
    <dbReference type="NCBI Taxonomy" id="4465"/>
    <lineage>
        <taxon>Eukaryota</taxon>
        <taxon>Viridiplantae</taxon>
        <taxon>Streptophyta</taxon>
        <taxon>Embryophyta</taxon>
        <taxon>Tracheophyta</taxon>
        <taxon>Spermatophyta</taxon>
        <taxon>Magnoliopsida</taxon>
        <taxon>Liliopsida</taxon>
        <taxon>Acoraceae</taxon>
        <taxon>Acorus</taxon>
    </lineage>
</organism>
<feature type="region of interest" description="Disordered" evidence="1">
    <location>
        <begin position="1"/>
        <end position="38"/>
    </location>
</feature>
<comment type="caution">
    <text evidence="2">The sequence shown here is derived from an EMBL/GenBank/DDBJ whole genome shotgun (WGS) entry which is preliminary data.</text>
</comment>
<keyword evidence="3" id="KW-1185">Reference proteome</keyword>
<evidence type="ECO:0000313" key="2">
    <source>
        <dbReference type="EMBL" id="KAK1297082.1"/>
    </source>
</evidence>